<proteinExistence type="predicted"/>
<evidence type="ECO:0008006" key="3">
    <source>
        <dbReference type="Google" id="ProtNLM"/>
    </source>
</evidence>
<dbReference type="PROSITE" id="PS51257">
    <property type="entry name" value="PROKAR_LIPOPROTEIN"/>
    <property type="match status" value="1"/>
</dbReference>
<gene>
    <name evidence="1" type="ORF">JL102_04220</name>
</gene>
<organism evidence="1 2">
    <name type="scientific">Fulvivirga sediminis</name>
    <dbReference type="NCBI Taxonomy" id="2803949"/>
    <lineage>
        <taxon>Bacteria</taxon>
        <taxon>Pseudomonadati</taxon>
        <taxon>Bacteroidota</taxon>
        <taxon>Cytophagia</taxon>
        <taxon>Cytophagales</taxon>
        <taxon>Fulvivirgaceae</taxon>
        <taxon>Fulvivirga</taxon>
    </lineage>
</organism>
<dbReference type="AlphaFoldDB" id="A0A937F7B9"/>
<reference evidence="1" key="1">
    <citation type="submission" date="2021-01" db="EMBL/GenBank/DDBJ databases">
        <title>Fulvivirga kasyanovii gen. nov., sp nov., a novel member of the phylum Bacteroidetes isolated from seawater in a mussel farm.</title>
        <authorList>
            <person name="Zhao L.-H."/>
            <person name="Wang Z.-J."/>
        </authorList>
    </citation>
    <scope>NUCLEOTIDE SEQUENCE</scope>
    <source>
        <strain evidence="1">2943</strain>
    </source>
</reference>
<evidence type="ECO:0000313" key="1">
    <source>
        <dbReference type="EMBL" id="MBL3655323.1"/>
    </source>
</evidence>
<keyword evidence="2" id="KW-1185">Reference proteome</keyword>
<evidence type="ECO:0000313" key="2">
    <source>
        <dbReference type="Proteomes" id="UP000659388"/>
    </source>
</evidence>
<comment type="caution">
    <text evidence="1">The sequence shown here is derived from an EMBL/GenBank/DDBJ whole genome shotgun (WGS) entry which is preliminary data.</text>
</comment>
<dbReference type="Proteomes" id="UP000659388">
    <property type="component" value="Unassembled WGS sequence"/>
</dbReference>
<protein>
    <recommendedName>
        <fullName evidence="3">Lipoprotein</fullName>
    </recommendedName>
</protein>
<accession>A0A937F7B9</accession>
<sequence>MKHINSCLILLSSIFIACSSNSKENESGEKYSILVEFNDDRHYHNPEREKKRTERYLSKDSLYIFFETDYSYDTIDIKINSIQNKTVYLTTDGAVGVADVAILGKIETIDKIEIRKNYGKPLIIDLKDKSMNLWTVNFYLDTLRANRRKYLSWYE</sequence>
<name>A0A937F7B9_9BACT</name>
<dbReference type="EMBL" id="JAESIY010000002">
    <property type="protein sequence ID" value="MBL3655323.1"/>
    <property type="molecule type" value="Genomic_DNA"/>
</dbReference>
<dbReference type="RefSeq" id="WP_202242952.1">
    <property type="nucleotide sequence ID" value="NZ_JAESIY010000002.1"/>
</dbReference>